<organism evidence="3 4">
    <name type="scientific">Phakopsora pachyrhizi</name>
    <name type="common">Asian soybean rust disease fungus</name>
    <dbReference type="NCBI Taxonomy" id="170000"/>
    <lineage>
        <taxon>Eukaryota</taxon>
        <taxon>Fungi</taxon>
        <taxon>Dikarya</taxon>
        <taxon>Basidiomycota</taxon>
        <taxon>Pucciniomycotina</taxon>
        <taxon>Pucciniomycetes</taxon>
        <taxon>Pucciniales</taxon>
        <taxon>Phakopsoraceae</taxon>
        <taxon>Phakopsora</taxon>
    </lineage>
</organism>
<evidence type="ECO:0000256" key="2">
    <source>
        <dbReference type="SAM" id="SignalP"/>
    </source>
</evidence>
<proteinExistence type="predicted"/>
<gene>
    <name evidence="3" type="ORF">PPACK8108_LOCUS1167</name>
</gene>
<accession>A0AAV0AHM3</accession>
<keyword evidence="2" id="KW-0732">Signal</keyword>
<dbReference type="EMBL" id="CALTRL010000156">
    <property type="protein sequence ID" value="CAH7666814.1"/>
    <property type="molecule type" value="Genomic_DNA"/>
</dbReference>
<dbReference type="AlphaFoldDB" id="A0AAV0AHM3"/>
<feature type="compositionally biased region" description="Low complexity" evidence="1">
    <location>
        <begin position="201"/>
        <end position="210"/>
    </location>
</feature>
<sequence length="238" mass="24404">MANNLTVSTFLLLALSPFVSYAAVHPQLVAFKTFSFPKGTSPSSENGKNLQFFKAADSPAATEVPSQGNNLVNSGLTSTVCKSSEGKEFTFTNQDCLNAARVIANESTSSAQCGNCVIGLFDVNKKKAFTPPGPVSPSVLENQVNKVLSECSNRASSTNPPVNNKRSLLPSQSGVESVSGSDSIANHPAVANAGGHNNLATQPGTTSPGGSQPGSGSGNSDSATVQMVMGYNPTSKAC</sequence>
<feature type="region of interest" description="Disordered" evidence="1">
    <location>
        <begin position="151"/>
        <end position="224"/>
    </location>
</feature>
<feature type="signal peptide" evidence="2">
    <location>
        <begin position="1"/>
        <end position="22"/>
    </location>
</feature>
<dbReference type="Proteomes" id="UP001153365">
    <property type="component" value="Unassembled WGS sequence"/>
</dbReference>
<feature type="compositionally biased region" description="Polar residues" evidence="1">
    <location>
        <begin position="151"/>
        <end position="184"/>
    </location>
</feature>
<feature type="chain" id="PRO_5043381589" evidence="2">
    <location>
        <begin position="23"/>
        <end position="238"/>
    </location>
</feature>
<comment type="caution">
    <text evidence="3">The sequence shown here is derived from an EMBL/GenBank/DDBJ whole genome shotgun (WGS) entry which is preliminary data.</text>
</comment>
<evidence type="ECO:0000256" key="1">
    <source>
        <dbReference type="SAM" id="MobiDB-lite"/>
    </source>
</evidence>
<keyword evidence="4" id="KW-1185">Reference proteome</keyword>
<protein>
    <submittedName>
        <fullName evidence="3">Expressed protein</fullName>
    </submittedName>
</protein>
<evidence type="ECO:0000313" key="4">
    <source>
        <dbReference type="Proteomes" id="UP001153365"/>
    </source>
</evidence>
<reference evidence="3" key="1">
    <citation type="submission" date="2022-06" db="EMBL/GenBank/DDBJ databases">
        <authorList>
            <consortium name="SYNGENTA / RWTH Aachen University"/>
        </authorList>
    </citation>
    <scope>NUCLEOTIDE SEQUENCE</scope>
</reference>
<name>A0AAV0AHM3_PHAPC</name>
<evidence type="ECO:0000313" key="3">
    <source>
        <dbReference type="EMBL" id="CAH7666814.1"/>
    </source>
</evidence>